<feature type="transmembrane region" description="Helical" evidence="6">
    <location>
        <begin position="225"/>
        <end position="242"/>
    </location>
</feature>
<feature type="transmembrane region" description="Helical" evidence="6">
    <location>
        <begin position="318"/>
        <end position="336"/>
    </location>
</feature>
<evidence type="ECO:0000256" key="4">
    <source>
        <dbReference type="ARBA" id="ARBA00022989"/>
    </source>
</evidence>
<dbReference type="DNASU" id="3474396"/>
<accession>Q4JCB4</accession>
<dbReference type="KEGG" id="sai:Saci_0144"/>
<dbReference type="GO" id="GO:0005886">
    <property type="term" value="C:plasma membrane"/>
    <property type="evidence" value="ECO:0007669"/>
    <property type="project" value="UniProtKB-SubCell"/>
</dbReference>
<comment type="subcellular location">
    <subcellularLocation>
        <location evidence="1">Cell membrane</location>
        <topology evidence="1">Multi-pass membrane protein</topology>
    </subcellularLocation>
</comment>
<dbReference type="PANTHER" id="PTHR23513">
    <property type="entry name" value="INTEGRAL MEMBRANE EFFLUX PROTEIN-RELATED"/>
    <property type="match status" value="1"/>
</dbReference>
<feature type="transmembrane region" description="Helical" evidence="6">
    <location>
        <begin position="71"/>
        <end position="89"/>
    </location>
</feature>
<keyword evidence="2" id="KW-1003">Cell membrane</keyword>
<feature type="transmembrane region" description="Helical" evidence="6">
    <location>
        <begin position="348"/>
        <end position="367"/>
    </location>
</feature>
<dbReference type="Gene3D" id="1.20.1250.20">
    <property type="entry name" value="MFS general substrate transporter like domains"/>
    <property type="match status" value="2"/>
</dbReference>
<dbReference type="Pfam" id="PF07690">
    <property type="entry name" value="MFS_1"/>
    <property type="match status" value="1"/>
</dbReference>
<gene>
    <name evidence="7" type="ordered locus">Saci_0144</name>
</gene>
<dbReference type="PATRIC" id="fig|330779.12.peg.136"/>
<reference evidence="7 8" key="1">
    <citation type="journal article" date="2005" name="J. Bacteriol.">
        <title>The genome of Sulfolobus acidocaldarius, a model organism of the Crenarchaeota.</title>
        <authorList>
            <person name="Chen L."/>
            <person name="Brugger K."/>
            <person name="Skovgaard M."/>
            <person name="Redder P."/>
            <person name="She Q."/>
            <person name="Torarinsson E."/>
            <person name="Greve B."/>
            <person name="Awayez M."/>
            <person name="Zibat A."/>
            <person name="Klenk H.-P."/>
            <person name="Garrett R.A."/>
        </authorList>
    </citation>
    <scope>NUCLEOTIDE SEQUENCE [LARGE SCALE GENOMIC DNA]</scope>
    <source>
        <strain evidence="8">ATCC 33909 / DSM 639 / JCM 8929 / NBRC 15157 / NCIMB 11770</strain>
    </source>
</reference>
<dbReference type="EMBL" id="CP000077">
    <property type="protein sequence ID" value="AAY79565.1"/>
    <property type="molecule type" value="Genomic_DNA"/>
</dbReference>
<dbReference type="InterPro" id="IPR011701">
    <property type="entry name" value="MFS"/>
</dbReference>
<dbReference type="Proteomes" id="UP000001018">
    <property type="component" value="Chromosome"/>
</dbReference>
<organism evidence="7 8">
    <name type="scientific">Sulfolobus acidocaldarius (strain ATCC 33909 / DSM 639 / JCM 8929 / NBRC 15157 / NCIMB 11770)</name>
    <dbReference type="NCBI Taxonomy" id="330779"/>
    <lineage>
        <taxon>Archaea</taxon>
        <taxon>Thermoproteota</taxon>
        <taxon>Thermoprotei</taxon>
        <taxon>Sulfolobales</taxon>
        <taxon>Sulfolobaceae</taxon>
        <taxon>Sulfolobus</taxon>
    </lineage>
</organism>
<keyword evidence="8" id="KW-1185">Reference proteome</keyword>
<proteinExistence type="predicted"/>
<evidence type="ECO:0000256" key="1">
    <source>
        <dbReference type="ARBA" id="ARBA00004651"/>
    </source>
</evidence>
<dbReference type="GO" id="GO:0022857">
    <property type="term" value="F:transmembrane transporter activity"/>
    <property type="evidence" value="ECO:0007669"/>
    <property type="project" value="InterPro"/>
</dbReference>
<evidence type="ECO:0000313" key="7">
    <source>
        <dbReference type="EMBL" id="AAY79565.1"/>
    </source>
</evidence>
<dbReference type="SUPFAM" id="SSF103473">
    <property type="entry name" value="MFS general substrate transporter"/>
    <property type="match status" value="1"/>
</dbReference>
<evidence type="ECO:0000256" key="2">
    <source>
        <dbReference type="ARBA" id="ARBA00022475"/>
    </source>
</evidence>
<evidence type="ECO:0000313" key="8">
    <source>
        <dbReference type="Proteomes" id="UP000001018"/>
    </source>
</evidence>
<evidence type="ECO:0000256" key="3">
    <source>
        <dbReference type="ARBA" id="ARBA00022692"/>
    </source>
</evidence>
<feature type="transmembrane region" description="Helical" evidence="6">
    <location>
        <begin position="39"/>
        <end position="59"/>
    </location>
</feature>
<feature type="transmembrane region" description="Helical" evidence="6">
    <location>
        <begin position="192"/>
        <end position="213"/>
    </location>
</feature>
<evidence type="ECO:0000256" key="5">
    <source>
        <dbReference type="ARBA" id="ARBA00023136"/>
    </source>
</evidence>
<dbReference type="AlphaFoldDB" id="Q4JCB4"/>
<dbReference type="HOGENOM" id="CLU_743178_0_0_2"/>
<keyword evidence="4 6" id="KW-1133">Transmembrane helix</keyword>
<feature type="transmembrane region" description="Helical" evidence="6">
    <location>
        <begin position="282"/>
        <end position="306"/>
    </location>
</feature>
<name>Q4JCB4_SULAC</name>
<keyword evidence="3 6" id="KW-0812">Transmembrane</keyword>
<sequence>MSINTTNVKLFIGQAFIVAGSTLLSLLYPLVLYDQTHSTALLGISMMLNELAVGLGSYVWGRIIDRVRERYIFFIILPVSGIGITLLIFDTSLGLVGYALLGFFTALDSPIYSILLLERFSMDKAVVANSMLSQLSLAGNIIGSIMGTFKLKFFTIIIFFTIAAVLNAILIPRYKGDIREDKVERIRDTRRLLKPLISYSIFNLSAEVFYVVYIPLLNLLTLPSWTYFVSYTILYMIDEYIYYISPNLVRDNELYYIFISIALRGFLVALVGYLLFMKINFSFLTVLLFISFGSLYPLYNTALFSLIFKDLKKNRGSILGLFSAGNNLASAMGSYLSGLVNPMSISQAYFFSFFGFSLSFFIMYDYISEKRQRVENKKKVIVSNST</sequence>
<feature type="transmembrane region" description="Helical" evidence="6">
    <location>
        <begin position="12"/>
        <end position="33"/>
    </location>
</feature>
<dbReference type="PANTHER" id="PTHR23513:SF6">
    <property type="entry name" value="MAJOR FACILITATOR SUPERFAMILY ASSOCIATED DOMAIN-CONTAINING PROTEIN"/>
    <property type="match status" value="1"/>
</dbReference>
<protein>
    <submittedName>
        <fullName evidence="7">Conserved membrane protein</fullName>
    </submittedName>
</protein>
<dbReference type="InterPro" id="IPR036259">
    <property type="entry name" value="MFS_trans_sf"/>
</dbReference>
<keyword evidence="5 6" id="KW-0472">Membrane</keyword>
<feature type="transmembrane region" description="Helical" evidence="6">
    <location>
        <begin position="254"/>
        <end position="276"/>
    </location>
</feature>
<feature type="transmembrane region" description="Helical" evidence="6">
    <location>
        <begin position="153"/>
        <end position="171"/>
    </location>
</feature>
<evidence type="ECO:0000256" key="6">
    <source>
        <dbReference type="SAM" id="Phobius"/>
    </source>
</evidence>
<feature type="transmembrane region" description="Helical" evidence="6">
    <location>
        <begin position="95"/>
        <end position="117"/>
    </location>
</feature>
<dbReference type="eggNOG" id="arCOG00131">
    <property type="taxonomic scope" value="Archaea"/>
</dbReference>